<organism evidence="6 7">
    <name type="scientific">Streptomyces marincola</name>
    <dbReference type="NCBI Taxonomy" id="2878388"/>
    <lineage>
        <taxon>Bacteria</taxon>
        <taxon>Bacillati</taxon>
        <taxon>Actinomycetota</taxon>
        <taxon>Actinomycetes</taxon>
        <taxon>Kitasatosporales</taxon>
        <taxon>Streptomycetaceae</taxon>
        <taxon>Streptomyces</taxon>
    </lineage>
</organism>
<name>A0A1W7D274_9ACTN</name>
<dbReference type="InterPro" id="IPR001647">
    <property type="entry name" value="HTH_TetR"/>
</dbReference>
<evidence type="ECO:0000313" key="6">
    <source>
        <dbReference type="EMBL" id="ARQ71171.1"/>
    </source>
</evidence>
<feature type="DNA-binding region" description="H-T-H motif" evidence="4">
    <location>
        <begin position="33"/>
        <end position="52"/>
    </location>
</feature>
<evidence type="ECO:0000256" key="3">
    <source>
        <dbReference type="ARBA" id="ARBA00023163"/>
    </source>
</evidence>
<sequence length="192" mass="21044">MPRPGGRSRLSAADWADAALSALREGGGLAAIAIEPLAVRLGATKGSFYWHFTNREALIEAALARWEKAQTDEVIADLGRQRDALARIRELFAHVTALATRDPTELVLIGEAAHPQVAPVLRRVVARRLDYLSGLFVELGLDETDARQRSIQTYSGYVGRAQLARAVPELLPHGEEENRRYLDSVLGALLAR</sequence>
<dbReference type="RefSeq" id="WP_086161012.1">
    <property type="nucleotide sequence ID" value="NZ_CP021121.1"/>
</dbReference>
<dbReference type="KEGG" id="smao:CAG99_22205"/>
<dbReference type="EMBL" id="CP021121">
    <property type="protein sequence ID" value="ARQ71171.1"/>
    <property type="molecule type" value="Genomic_DNA"/>
</dbReference>
<protein>
    <recommendedName>
        <fullName evidence="5">HTH tetR-type domain-containing protein</fullName>
    </recommendedName>
</protein>
<evidence type="ECO:0000313" key="7">
    <source>
        <dbReference type="Proteomes" id="UP000194218"/>
    </source>
</evidence>
<evidence type="ECO:0000256" key="4">
    <source>
        <dbReference type="PROSITE-ProRule" id="PRU00335"/>
    </source>
</evidence>
<dbReference type="PANTHER" id="PTHR47506">
    <property type="entry name" value="TRANSCRIPTIONAL REGULATORY PROTEIN"/>
    <property type="match status" value="1"/>
</dbReference>
<dbReference type="OrthoDB" id="3218408at2"/>
<dbReference type="SUPFAM" id="SSF46689">
    <property type="entry name" value="Homeodomain-like"/>
    <property type="match status" value="1"/>
</dbReference>
<keyword evidence="1" id="KW-0805">Transcription regulation</keyword>
<reference evidence="6 7" key="1">
    <citation type="submission" date="2017-05" db="EMBL/GenBank/DDBJ databases">
        <title>Complete genome sequence of Streptomyces sp. SCSIO 03032 revealed the diverse biosynthetic pathways for its bioactive secondary metabolites.</title>
        <authorList>
            <person name="Ma L."/>
            <person name="Zhu Y."/>
            <person name="Zhang W."/>
            <person name="Zhang G."/>
            <person name="Tian X."/>
            <person name="Zhang S."/>
            <person name="Zhang C."/>
        </authorList>
    </citation>
    <scope>NUCLEOTIDE SEQUENCE [LARGE SCALE GENOMIC DNA]</scope>
    <source>
        <strain evidence="6 7">SCSIO 03032</strain>
    </source>
</reference>
<evidence type="ECO:0000256" key="2">
    <source>
        <dbReference type="ARBA" id="ARBA00023125"/>
    </source>
</evidence>
<evidence type="ECO:0000259" key="5">
    <source>
        <dbReference type="PROSITE" id="PS50977"/>
    </source>
</evidence>
<dbReference type="PROSITE" id="PS50977">
    <property type="entry name" value="HTH_TETR_2"/>
    <property type="match status" value="1"/>
</dbReference>
<accession>A0A1W7D274</accession>
<keyword evidence="3" id="KW-0804">Transcription</keyword>
<keyword evidence="2 4" id="KW-0238">DNA-binding</keyword>
<dbReference type="Pfam" id="PF00440">
    <property type="entry name" value="TetR_N"/>
    <property type="match status" value="1"/>
</dbReference>
<evidence type="ECO:0000256" key="1">
    <source>
        <dbReference type="ARBA" id="ARBA00023015"/>
    </source>
</evidence>
<dbReference type="Gene3D" id="1.10.357.10">
    <property type="entry name" value="Tetracycline Repressor, domain 2"/>
    <property type="match status" value="1"/>
</dbReference>
<dbReference type="Proteomes" id="UP000194218">
    <property type="component" value="Chromosome"/>
</dbReference>
<dbReference type="PANTHER" id="PTHR47506:SF1">
    <property type="entry name" value="HTH-TYPE TRANSCRIPTIONAL REGULATOR YJDC"/>
    <property type="match status" value="1"/>
</dbReference>
<gene>
    <name evidence="6" type="ORF">CAG99_22205</name>
</gene>
<proteinExistence type="predicted"/>
<feature type="domain" description="HTH tetR-type" evidence="5">
    <location>
        <begin position="9"/>
        <end position="70"/>
    </location>
</feature>
<keyword evidence="7" id="KW-1185">Reference proteome</keyword>
<dbReference type="GO" id="GO:0003677">
    <property type="term" value="F:DNA binding"/>
    <property type="evidence" value="ECO:0007669"/>
    <property type="project" value="UniProtKB-UniRule"/>
</dbReference>
<dbReference type="InterPro" id="IPR009057">
    <property type="entry name" value="Homeodomain-like_sf"/>
</dbReference>
<dbReference type="AlphaFoldDB" id="A0A1W7D274"/>